<keyword evidence="9" id="KW-1185">Reference proteome</keyword>
<evidence type="ECO:0000313" key="9">
    <source>
        <dbReference type="Proteomes" id="UP001138500"/>
    </source>
</evidence>
<dbReference type="AlphaFoldDB" id="A0A9W7SZJ3"/>
<evidence type="ECO:0000256" key="3">
    <source>
        <dbReference type="ARBA" id="ARBA00022827"/>
    </source>
</evidence>
<reference evidence="8 9" key="2">
    <citation type="journal article" date="2021" name="Curr. Genet.">
        <title>Genetic response to nitrogen starvation in the aggressive Eucalyptus foliar pathogen Teratosphaeria destructans.</title>
        <authorList>
            <person name="Havenga M."/>
            <person name="Wingfield B.D."/>
            <person name="Wingfield M.J."/>
            <person name="Dreyer L.L."/>
            <person name="Roets F."/>
            <person name="Aylward J."/>
        </authorList>
    </citation>
    <scope>NUCLEOTIDE SEQUENCE [LARGE SCALE GENOMIC DNA]</scope>
    <source>
        <strain evidence="8">CMW44962</strain>
    </source>
</reference>
<dbReference type="PROSITE" id="PS51257">
    <property type="entry name" value="PROKAR_LIPOPROTEIN"/>
    <property type="match status" value="1"/>
</dbReference>
<organism evidence="8 9">
    <name type="scientific">Teratosphaeria destructans</name>
    <dbReference type="NCBI Taxonomy" id="418781"/>
    <lineage>
        <taxon>Eukaryota</taxon>
        <taxon>Fungi</taxon>
        <taxon>Dikarya</taxon>
        <taxon>Ascomycota</taxon>
        <taxon>Pezizomycotina</taxon>
        <taxon>Dothideomycetes</taxon>
        <taxon>Dothideomycetidae</taxon>
        <taxon>Mycosphaerellales</taxon>
        <taxon>Teratosphaeriaceae</taxon>
        <taxon>Teratosphaeria</taxon>
    </lineage>
</organism>
<evidence type="ECO:0000256" key="2">
    <source>
        <dbReference type="ARBA" id="ARBA00022630"/>
    </source>
</evidence>
<dbReference type="InterPro" id="IPR002938">
    <property type="entry name" value="FAD-bd"/>
</dbReference>
<evidence type="ECO:0000256" key="5">
    <source>
        <dbReference type="ARBA" id="ARBA00023033"/>
    </source>
</evidence>
<evidence type="ECO:0000256" key="4">
    <source>
        <dbReference type="ARBA" id="ARBA00023002"/>
    </source>
</evidence>
<dbReference type="InterPro" id="IPR036188">
    <property type="entry name" value="FAD/NAD-bd_sf"/>
</dbReference>
<keyword evidence="2" id="KW-0285">Flavoprotein</keyword>
<proteinExistence type="predicted"/>
<reference evidence="8 9" key="1">
    <citation type="journal article" date="2018" name="IMA Fungus">
        <title>IMA Genome-F 10: Nine draft genome sequences of Claviceps purpurea s.lat., including C. arundinis, C. humidiphila, and C. cf. spartinae, pseudomolecules for the pitch canker pathogen Fusarium circinatum, draft genome of Davidsoniella eucalypti, Grosmannia galeiformis, Quambalaria eucalypti, and Teratosphaeria destructans.</title>
        <authorList>
            <person name="Wingfield B.D."/>
            <person name="Liu M."/>
            <person name="Nguyen H.D."/>
            <person name="Lane F.A."/>
            <person name="Morgan S.W."/>
            <person name="De Vos L."/>
            <person name="Wilken P.M."/>
            <person name="Duong T.A."/>
            <person name="Aylward J."/>
            <person name="Coetzee M.P."/>
            <person name="Dadej K."/>
            <person name="De Beer Z.W."/>
            <person name="Findlay W."/>
            <person name="Havenga M."/>
            <person name="Kolarik M."/>
            <person name="Menzies J.G."/>
            <person name="Naidoo K."/>
            <person name="Pochopski O."/>
            <person name="Shoukouhi P."/>
            <person name="Santana Q.C."/>
            <person name="Seifert K.A."/>
            <person name="Soal N."/>
            <person name="Steenkamp E.T."/>
            <person name="Tatham C.T."/>
            <person name="van der Nest M.A."/>
            <person name="Wingfield M.J."/>
        </authorList>
    </citation>
    <scope>NUCLEOTIDE SEQUENCE [LARGE SCALE GENOMIC DNA]</scope>
    <source>
        <strain evidence="8">CMW44962</strain>
    </source>
</reference>
<dbReference type="Proteomes" id="UP001138500">
    <property type="component" value="Unassembled WGS sequence"/>
</dbReference>
<comment type="cofactor">
    <cofactor evidence="1">
        <name>FAD</name>
        <dbReference type="ChEBI" id="CHEBI:57692"/>
    </cofactor>
</comment>
<sequence>MGAFKVIIVGSGLAGSCLANGLIKHDINVQVYERMRRESRREGYQIRLGEYGLKGMRACLEPPVLTSVLANLGRAGGTRESAPAIYDSNFTTLLDLSGLPGYPKSAAINRAVLRDTLAQPLEHAGRLHYGKQLAAYEIIHDGEDERVQVRFTDGTNEVCDILVAADGSHSRVNKQVGLNNIADVPEAQMMIVKSELPTEKFLRMRPELTRTPVASCNDGLSFYWATYLPDQLDMTSSSSKARFKESKGFDDSRSSCMLGISFPQDRAPSDLREWSPESKFQFAQKLVAGWSPIYEEIVEAVRGHDFYVFVPRQGTQPAANWRAKVQDPKTPELGHPRVWFVGDAIHAMLPGRGMGGNQSLLDTAMILPHLVELSKQAEQNENQLPRALLARHVNEYEAEMIPRSFEWVRKSAQGMFLETSTFQARAFFFVARLVVGAIATFYRVLGLFTHVDAETLNLNV</sequence>
<evidence type="ECO:0000313" key="8">
    <source>
        <dbReference type="EMBL" id="KAH9844680.1"/>
    </source>
</evidence>
<evidence type="ECO:0000256" key="1">
    <source>
        <dbReference type="ARBA" id="ARBA00001974"/>
    </source>
</evidence>
<keyword evidence="5" id="KW-0503">Monooxygenase</keyword>
<dbReference type="OrthoDB" id="47494at2759"/>
<dbReference type="EMBL" id="RIBY02000247">
    <property type="protein sequence ID" value="KAH9844680.1"/>
    <property type="molecule type" value="Genomic_DNA"/>
</dbReference>
<dbReference type="Pfam" id="PF01494">
    <property type="entry name" value="FAD_binding_3"/>
    <property type="match status" value="1"/>
</dbReference>
<dbReference type="Gene3D" id="3.50.50.60">
    <property type="entry name" value="FAD/NAD(P)-binding domain"/>
    <property type="match status" value="1"/>
</dbReference>
<dbReference type="PANTHER" id="PTHR47178">
    <property type="entry name" value="MONOOXYGENASE, FAD-BINDING"/>
    <property type="match status" value="1"/>
</dbReference>
<evidence type="ECO:0000259" key="7">
    <source>
        <dbReference type="Pfam" id="PF01494"/>
    </source>
</evidence>
<dbReference type="PRINTS" id="PR00420">
    <property type="entry name" value="RNGMNOXGNASE"/>
</dbReference>
<feature type="signal peptide" evidence="6">
    <location>
        <begin position="1"/>
        <end position="19"/>
    </location>
</feature>
<name>A0A9W7SZJ3_9PEZI</name>
<dbReference type="GO" id="GO:0004497">
    <property type="term" value="F:monooxygenase activity"/>
    <property type="evidence" value="ECO:0007669"/>
    <property type="project" value="UniProtKB-KW"/>
</dbReference>
<dbReference type="PANTHER" id="PTHR47178:SF5">
    <property type="entry name" value="FAD-BINDING DOMAIN-CONTAINING PROTEIN"/>
    <property type="match status" value="1"/>
</dbReference>
<keyword evidence="3" id="KW-0274">FAD</keyword>
<keyword evidence="6" id="KW-0732">Signal</keyword>
<keyword evidence="4" id="KW-0560">Oxidoreductase</keyword>
<comment type="caution">
    <text evidence="8">The sequence shown here is derived from an EMBL/GenBank/DDBJ whole genome shotgun (WGS) entry which is preliminary data.</text>
</comment>
<feature type="chain" id="PRO_5040805653" evidence="6">
    <location>
        <begin position="20"/>
        <end position="460"/>
    </location>
</feature>
<evidence type="ECO:0000256" key="6">
    <source>
        <dbReference type="SAM" id="SignalP"/>
    </source>
</evidence>
<feature type="domain" description="FAD-binding" evidence="7">
    <location>
        <begin position="5"/>
        <end position="190"/>
    </location>
</feature>
<gene>
    <name evidence="8" type="ORF">Tdes44962_MAKER07153</name>
</gene>
<protein>
    <submittedName>
        <fullName evidence="8">FAD/NAD(P)-binding domain-containing protein</fullName>
    </submittedName>
</protein>
<accession>A0A9W7SZJ3</accession>
<dbReference type="SUPFAM" id="SSF51905">
    <property type="entry name" value="FAD/NAD(P)-binding domain"/>
    <property type="match status" value="1"/>
</dbReference>
<dbReference type="GO" id="GO:0071949">
    <property type="term" value="F:FAD binding"/>
    <property type="evidence" value="ECO:0007669"/>
    <property type="project" value="InterPro"/>
</dbReference>